<evidence type="ECO:0008006" key="9">
    <source>
        <dbReference type="Google" id="ProtNLM"/>
    </source>
</evidence>
<dbReference type="InterPro" id="IPR002523">
    <property type="entry name" value="MgTranspt_CorA/ZnTranspt_ZntB"/>
</dbReference>
<comment type="caution">
    <text evidence="7">The sequence shown here is derived from an EMBL/GenBank/DDBJ whole genome shotgun (WGS) entry which is preliminary data.</text>
</comment>
<dbReference type="EMBL" id="VXIS01000194">
    <property type="protein sequence ID" value="KAA8897737.1"/>
    <property type="molecule type" value="Genomic_DNA"/>
</dbReference>
<evidence type="ECO:0000256" key="5">
    <source>
        <dbReference type="SAM" id="MobiDB-lite"/>
    </source>
</evidence>
<feature type="region of interest" description="Disordered" evidence="5">
    <location>
        <begin position="512"/>
        <end position="535"/>
    </location>
</feature>
<feature type="transmembrane region" description="Helical" evidence="6">
    <location>
        <begin position="416"/>
        <end position="436"/>
    </location>
</feature>
<dbReference type="OrthoDB" id="5428055at2759"/>
<gene>
    <name evidence="7" type="ORF">FN846DRAFT_229095</name>
</gene>
<dbReference type="GO" id="GO:0046873">
    <property type="term" value="F:metal ion transmembrane transporter activity"/>
    <property type="evidence" value="ECO:0007669"/>
    <property type="project" value="InterPro"/>
</dbReference>
<dbReference type="InParanoid" id="A0A5J5ENK9"/>
<dbReference type="AlphaFoldDB" id="A0A5J5ENK9"/>
<keyword evidence="8" id="KW-1185">Reference proteome</keyword>
<organism evidence="7 8">
    <name type="scientific">Sphaerosporella brunnea</name>
    <dbReference type="NCBI Taxonomy" id="1250544"/>
    <lineage>
        <taxon>Eukaryota</taxon>
        <taxon>Fungi</taxon>
        <taxon>Dikarya</taxon>
        <taxon>Ascomycota</taxon>
        <taxon>Pezizomycotina</taxon>
        <taxon>Pezizomycetes</taxon>
        <taxon>Pezizales</taxon>
        <taxon>Pyronemataceae</taxon>
        <taxon>Sphaerosporella</taxon>
    </lineage>
</organism>
<dbReference type="Pfam" id="PF01544">
    <property type="entry name" value="CorA"/>
    <property type="match status" value="1"/>
</dbReference>
<dbReference type="SUPFAM" id="SSF144083">
    <property type="entry name" value="Magnesium transport protein CorA, transmembrane region"/>
    <property type="match status" value="1"/>
</dbReference>
<evidence type="ECO:0000256" key="1">
    <source>
        <dbReference type="ARBA" id="ARBA00004141"/>
    </source>
</evidence>
<dbReference type="InterPro" id="IPR045863">
    <property type="entry name" value="CorA_TM1_TM2"/>
</dbReference>
<comment type="subcellular location">
    <subcellularLocation>
        <location evidence="1">Membrane</location>
        <topology evidence="1">Multi-pass membrane protein</topology>
    </subcellularLocation>
</comment>
<evidence type="ECO:0000256" key="3">
    <source>
        <dbReference type="ARBA" id="ARBA00022989"/>
    </source>
</evidence>
<evidence type="ECO:0000256" key="4">
    <source>
        <dbReference type="ARBA" id="ARBA00023136"/>
    </source>
</evidence>
<accession>A0A5J5ENK9</accession>
<evidence type="ECO:0000313" key="8">
    <source>
        <dbReference type="Proteomes" id="UP000326924"/>
    </source>
</evidence>
<keyword evidence="4 6" id="KW-0472">Membrane</keyword>
<evidence type="ECO:0000256" key="2">
    <source>
        <dbReference type="ARBA" id="ARBA00022692"/>
    </source>
</evidence>
<reference evidence="7 8" key="1">
    <citation type="submission" date="2019-09" db="EMBL/GenBank/DDBJ databases">
        <title>Draft genome of the ectomycorrhizal ascomycete Sphaerosporella brunnea.</title>
        <authorList>
            <consortium name="DOE Joint Genome Institute"/>
            <person name="Benucci G.M."/>
            <person name="Marozzi G."/>
            <person name="Antonielli L."/>
            <person name="Sanchez S."/>
            <person name="Marco P."/>
            <person name="Wang X."/>
            <person name="Falini L.B."/>
            <person name="Barry K."/>
            <person name="Haridas S."/>
            <person name="Lipzen A."/>
            <person name="Labutti K."/>
            <person name="Grigoriev I.V."/>
            <person name="Murat C."/>
            <person name="Martin F."/>
            <person name="Albertini E."/>
            <person name="Donnini D."/>
            <person name="Bonito G."/>
        </authorList>
    </citation>
    <scope>NUCLEOTIDE SEQUENCE [LARGE SCALE GENOMIC DNA]</scope>
    <source>
        <strain evidence="7 8">Sb_GMNB300</strain>
    </source>
</reference>
<sequence length="570" mass="64021">MDFLSKIGFAHPRTPSIGQLLRNTTDMAMAPGVAMMATHCQLPRSGGGLIAESEMHAYYKACMRNRNLVPRIREFHNSTRGKVSRVWVVDCSAHRGELTANSPFTSEDSLFDFILSSQRRQKSSRIFLVDGITSWSAALIGSECKIPVEFFLDWADEHYVQLKSVEDSSGYSITMDNARIVPQLRAEGRSCLSFEALGGNEIQFTRSHIFFGHIPHRDLKTAVVMCNESNNEPLGSSLVNKFVSDTAKSERLCQDIHWLVWDVFHQMNDWTNILENTKAQLWIEEQNANHPELDLTKALHKDTAIHIELHEMLRVQMAIIEGFVHCVNSTNQHPPGSAISRVAEMETRLKRHQAVLDVLSKQTNNLISQVYNTMAIRESTSVGKLTWITLIYLPLSFAASVFSMNVKGFQPPPAMWIWMTFAMILLIVTLAAAIGLTSSFQHRQRIIGRFKAYIHSATSELEEICIDGGVGTDQERVATNARLCIKFPPKSEESKSSPPTRKKLQELLEELKTPVTSERPPPPLHTSVQKQKPENLQQLQRSGVIALDLALSSRQRKELGSPKISAALIV</sequence>
<feature type="compositionally biased region" description="Polar residues" evidence="5">
    <location>
        <begin position="526"/>
        <end position="535"/>
    </location>
</feature>
<dbReference type="Gene3D" id="1.20.58.340">
    <property type="entry name" value="Magnesium transport protein CorA, transmembrane region"/>
    <property type="match status" value="1"/>
</dbReference>
<protein>
    <recommendedName>
        <fullName evidence="9">Cora-like Mg2+ transporter protein-domain-containing protein</fullName>
    </recommendedName>
</protein>
<keyword evidence="3 6" id="KW-1133">Transmembrane helix</keyword>
<dbReference type="GO" id="GO:0016020">
    <property type="term" value="C:membrane"/>
    <property type="evidence" value="ECO:0007669"/>
    <property type="project" value="UniProtKB-SubCell"/>
</dbReference>
<feature type="transmembrane region" description="Helical" evidence="6">
    <location>
        <begin position="385"/>
        <end position="404"/>
    </location>
</feature>
<evidence type="ECO:0000256" key="6">
    <source>
        <dbReference type="SAM" id="Phobius"/>
    </source>
</evidence>
<evidence type="ECO:0000313" key="7">
    <source>
        <dbReference type="EMBL" id="KAA8897737.1"/>
    </source>
</evidence>
<proteinExistence type="predicted"/>
<name>A0A5J5ENK9_9PEZI</name>
<keyword evidence="2 6" id="KW-0812">Transmembrane</keyword>
<dbReference type="Proteomes" id="UP000326924">
    <property type="component" value="Unassembled WGS sequence"/>
</dbReference>